<dbReference type="Proteomes" id="UP001055879">
    <property type="component" value="Linkage Group LG13"/>
</dbReference>
<protein>
    <submittedName>
        <fullName evidence="1">Uncharacterized protein</fullName>
    </submittedName>
</protein>
<gene>
    <name evidence="1" type="ORF">L6452_35948</name>
</gene>
<dbReference type="EMBL" id="CM042059">
    <property type="protein sequence ID" value="KAI3681164.1"/>
    <property type="molecule type" value="Genomic_DNA"/>
</dbReference>
<accession>A0ACB8Y8H2</accession>
<comment type="caution">
    <text evidence="1">The sequence shown here is derived from an EMBL/GenBank/DDBJ whole genome shotgun (WGS) entry which is preliminary data.</text>
</comment>
<keyword evidence="2" id="KW-1185">Reference proteome</keyword>
<evidence type="ECO:0000313" key="1">
    <source>
        <dbReference type="EMBL" id="KAI3681164.1"/>
    </source>
</evidence>
<evidence type="ECO:0000313" key="2">
    <source>
        <dbReference type="Proteomes" id="UP001055879"/>
    </source>
</evidence>
<proteinExistence type="predicted"/>
<organism evidence="1 2">
    <name type="scientific">Arctium lappa</name>
    <name type="common">Greater burdock</name>
    <name type="synonym">Lappa major</name>
    <dbReference type="NCBI Taxonomy" id="4217"/>
    <lineage>
        <taxon>Eukaryota</taxon>
        <taxon>Viridiplantae</taxon>
        <taxon>Streptophyta</taxon>
        <taxon>Embryophyta</taxon>
        <taxon>Tracheophyta</taxon>
        <taxon>Spermatophyta</taxon>
        <taxon>Magnoliopsida</taxon>
        <taxon>eudicotyledons</taxon>
        <taxon>Gunneridae</taxon>
        <taxon>Pentapetalae</taxon>
        <taxon>asterids</taxon>
        <taxon>campanulids</taxon>
        <taxon>Asterales</taxon>
        <taxon>Asteraceae</taxon>
        <taxon>Carduoideae</taxon>
        <taxon>Cardueae</taxon>
        <taxon>Arctiinae</taxon>
        <taxon>Arctium</taxon>
    </lineage>
</organism>
<sequence length="299" mass="33388">MVFQRIISRLPGRTRIFGQPQTLQASNCHPFVMFSDQSPKPFSQIAQKRDLLSGSSVNYRARFLGMKFSLPSSLKFASFIHSVGPREFEKGMDNGPVETQKNSGLFEGSSRRLGDVNMSTGRYSGIFEGLSQRFTNTETGSRDTRPLGRDIESGWNNRSMNFVKGIMNDNRSGLENNADIVHIKIMRNNTFVTVTDSKGNKKTGASAGCLAEMKGGPKVSKYSAEATAEHVGRVAKSMGLKSVVMKVNGFTHFKRKKLAILSFRDGYTNSRSDQNPIVYIEDTTRKPHNGCRLRKQRRV</sequence>
<name>A0ACB8Y8H2_ARCLA</name>
<reference evidence="1 2" key="2">
    <citation type="journal article" date="2022" name="Mol. Ecol. Resour.">
        <title>The genomes of chicory, endive, great burdock and yacon provide insights into Asteraceae paleo-polyploidization history and plant inulin production.</title>
        <authorList>
            <person name="Fan W."/>
            <person name="Wang S."/>
            <person name="Wang H."/>
            <person name="Wang A."/>
            <person name="Jiang F."/>
            <person name="Liu H."/>
            <person name="Zhao H."/>
            <person name="Xu D."/>
            <person name="Zhang Y."/>
        </authorList>
    </citation>
    <scope>NUCLEOTIDE SEQUENCE [LARGE SCALE GENOMIC DNA]</scope>
    <source>
        <strain evidence="2">cv. Niubang</strain>
    </source>
</reference>
<reference evidence="2" key="1">
    <citation type="journal article" date="2022" name="Mol. Ecol. Resour.">
        <title>The genomes of chicory, endive, great burdock and yacon provide insights into Asteraceae palaeo-polyploidization history and plant inulin production.</title>
        <authorList>
            <person name="Fan W."/>
            <person name="Wang S."/>
            <person name="Wang H."/>
            <person name="Wang A."/>
            <person name="Jiang F."/>
            <person name="Liu H."/>
            <person name="Zhao H."/>
            <person name="Xu D."/>
            <person name="Zhang Y."/>
        </authorList>
    </citation>
    <scope>NUCLEOTIDE SEQUENCE [LARGE SCALE GENOMIC DNA]</scope>
    <source>
        <strain evidence="2">cv. Niubang</strain>
    </source>
</reference>